<sequence>MNLENVEQARFNMIEQQIRPWNVDDSAVLQLLSIVRREDFVPLAQKALAFADLAIALPGNQSMLKPRVQARLLQDGAVMPTDKVLEIGTGNGYMTALLARQAQRVISLEINPELADMARANLQLAEIHNAEVRLADGAGGAAVEAPFDVIMLGGSVAEVPAVLLGQLKIGGRLVGIVGEEPIMRAVVITRTSETGFTTAENWDDTAPRLLNFPEPSAFKF</sequence>
<dbReference type="InterPro" id="IPR029063">
    <property type="entry name" value="SAM-dependent_MTases_sf"/>
</dbReference>
<keyword evidence="2" id="KW-0489">Methyltransferase</keyword>
<comment type="caution">
    <text evidence="2">The sequence shown here is derived from an EMBL/GenBank/DDBJ whole genome shotgun (WGS) entry which is preliminary data.</text>
</comment>
<accession>A0A1J5QDS6</accession>
<protein>
    <submittedName>
        <fullName evidence="2">Protein-L-isoaspartate O-methyltransferase</fullName>
        <ecNumber evidence="2">2.1.1.77</ecNumber>
    </submittedName>
</protein>
<comment type="similarity">
    <text evidence="1">Belongs to the methyltransferase superfamily. L-isoaspartyl/D-aspartyl protein methyltransferase family.</text>
</comment>
<evidence type="ECO:0000256" key="1">
    <source>
        <dbReference type="ARBA" id="ARBA00005369"/>
    </source>
</evidence>
<dbReference type="GO" id="GO:0004719">
    <property type="term" value="F:protein-L-isoaspartate (D-aspartate) O-methyltransferase activity"/>
    <property type="evidence" value="ECO:0007669"/>
    <property type="project" value="UniProtKB-EC"/>
</dbReference>
<evidence type="ECO:0000313" key="2">
    <source>
        <dbReference type="EMBL" id="OIQ75675.1"/>
    </source>
</evidence>
<dbReference type="CDD" id="cd02440">
    <property type="entry name" value="AdoMet_MTases"/>
    <property type="match status" value="1"/>
</dbReference>
<keyword evidence="2" id="KW-0808">Transferase</keyword>
<proteinExistence type="inferred from homology"/>
<dbReference type="InterPro" id="IPR000682">
    <property type="entry name" value="PCMT"/>
</dbReference>
<dbReference type="GO" id="GO:0005737">
    <property type="term" value="C:cytoplasm"/>
    <property type="evidence" value="ECO:0007669"/>
    <property type="project" value="TreeGrafter"/>
</dbReference>
<dbReference type="EMBL" id="MLJW01002090">
    <property type="protein sequence ID" value="OIQ75675.1"/>
    <property type="molecule type" value="Genomic_DNA"/>
</dbReference>
<dbReference type="AlphaFoldDB" id="A0A1J5QDS6"/>
<dbReference type="PANTHER" id="PTHR11579">
    <property type="entry name" value="PROTEIN-L-ISOASPARTATE O-METHYLTRANSFERASE"/>
    <property type="match status" value="1"/>
</dbReference>
<dbReference type="Pfam" id="PF01135">
    <property type="entry name" value="PCMT"/>
    <property type="match status" value="1"/>
</dbReference>
<organism evidence="2">
    <name type="scientific">mine drainage metagenome</name>
    <dbReference type="NCBI Taxonomy" id="410659"/>
    <lineage>
        <taxon>unclassified sequences</taxon>
        <taxon>metagenomes</taxon>
        <taxon>ecological metagenomes</taxon>
    </lineage>
</organism>
<name>A0A1J5QDS6_9ZZZZ</name>
<dbReference type="PANTHER" id="PTHR11579:SF18">
    <property type="entry name" value="PROTEIN-L-ISOASPARTATE O-METHYLTRANSFERASE"/>
    <property type="match status" value="1"/>
</dbReference>
<dbReference type="Gene3D" id="3.40.50.150">
    <property type="entry name" value="Vaccinia Virus protein VP39"/>
    <property type="match status" value="1"/>
</dbReference>
<reference evidence="2" key="1">
    <citation type="submission" date="2016-10" db="EMBL/GenBank/DDBJ databases">
        <title>Sequence of Gallionella enrichment culture.</title>
        <authorList>
            <person name="Poehlein A."/>
            <person name="Muehling M."/>
            <person name="Daniel R."/>
        </authorList>
    </citation>
    <scope>NUCLEOTIDE SEQUENCE</scope>
</reference>
<dbReference type="EC" id="2.1.1.77" evidence="2"/>
<dbReference type="GO" id="GO:0032259">
    <property type="term" value="P:methylation"/>
    <property type="evidence" value="ECO:0007669"/>
    <property type="project" value="UniProtKB-KW"/>
</dbReference>
<gene>
    <name evidence="2" type="primary">pcm_26</name>
    <name evidence="2" type="ORF">GALL_426540</name>
</gene>
<dbReference type="SUPFAM" id="SSF53335">
    <property type="entry name" value="S-adenosyl-L-methionine-dependent methyltransferases"/>
    <property type="match status" value="1"/>
</dbReference>